<feature type="region of interest" description="Disordered" evidence="1">
    <location>
        <begin position="411"/>
        <end position="455"/>
    </location>
</feature>
<protein>
    <submittedName>
        <fullName evidence="2">Uncharacterized protein</fullName>
    </submittedName>
</protein>
<comment type="caution">
    <text evidence="2">The sequence shown here is derived from an EMBL/GenBank/DDBJ whole genome shotgun (WGS) entry which is preliminary data.</text>
</comment>
<feature type="region of interest" description="Disordered" evidence="1">
    <location>
        <begin position="468"/>
        <end position="512"/>
    </location>
</feature>
<dbReference type="Proteomes" id="UP001054857">
    <property type="component" value="Unassembled WGS sequence"/>
</dbReference>
<feature type="region of interest" description="Disordered" evidence="1">
    <location>
        <begin position="197"/>
        <end position="224"/>
    </location>
</feature>
<evidence type="ECO:0000256" key="1">
    <source>
        <dbReference type="SAM" id="MobiDB-lite"/>
    </source>
</evidence>
<feature type="compositionally biased region" description="Low complexity" evidence="1">
    <location>
        <begin position="474"/>
        <end position="492"/>
    </location>
</feature>
<evidence type="ECO:0000313" key="3">
    <source>
        <dbReference type="Proteomes" id="UP001054857"/>
    </source>
</evidence>
<gene>
    <name evidence="2" type="ORF">Agub_g8582</name>
</gene>
<feature type="region of interest" description="Disordered" evidence="1">
    <location>
        <begin position="1"/>
        <end position="44"/>
    </location>
</feature>
<feature type="compositionally biased region" description="Low complexity" evidence="1">
    <location>
        <begin position="446"/>
        <end position="455"/>
    </location>
</feature>
<evidence type="ECO:0000313" key="2">
    <source>
        <dbReference type="EMBL" id="GFR46934.1"/>
    </source>
</evidence>
<name>A0AAD3DRX2_9CHLO</name>
<organism evidence="2 3">
    <name type="scientific">Astrephomene gubernaculifera</name>
    <dbReference type="NCBI Taxonomy" id="47775"/>
    <lineage>
        <taxon>Eukaryota</taxon>
        <taxon>Viridiplantae</taxon>
        <taxon>Chlorophyta</taxon>
        <taxon>core chlorophytes</taxon>
        <taxon>Chlorophyceae</taxon>
        <taxon>CS clade</taxon>
        <taxon>Chlamydomonadales</taxon>
        <taxon>Astrephomenaceae</taxon>
        <taxon>Astrephomene</taxon>
    </lineage>
</organism>
<keyword evidence="3" id="KW-1185">Reference proteome</keyword>
<accession>A0AAD3DRX2</accession>
<sequence>MERKRQRPSTSSSLFTDAGRSEASTNGSPGGLPDAYAESSGSPRNFKLHTLSRLASSEVRLPAVENQPAHVAHARLVPCEAADIATAHASSSPTAAQLHASSKNVRRYRVILERLDLPAPPPQQPVPAASEAFKVTKGCGSELTLSPVTQEVQQWAEEQLQKRLARSRFHRDSLGAANDEALLTVYGMQHLQVADASNSVEGASSEPVPTPMEASGPQQPTTPAGVGQFGAVCGGDVASIALGVSQSPQNTFDHVLDRGNSGVSGVYMLPHLASSAPGRATSSRFPSSAGAATPAGLTAMESLPYPAAQSSAAVDMCAAPEEVLAEAPQSFLPGRSIAVSAYQPAPSAGAQALDMAAFVAQVAGTYNTAGGTAATAVTPSEVACSFGSDVPASQLTVAWLGRGVFELGETPVEVGTPEPMDSVHASVSTSTAGASPFGTPNLWSGQQQQPAQRPQPTLLQEIEEHHERLRQLRRQQQQRQPSPLSRSSLPSPGMSAFGREGKPAAWGDLSPQRWRSAPAAPEFELDFSGALCGPAANSRMFTSALQPSEPVTLSGQLPAPTSTGVPAHLAMHPLQSQRSLGAMQAEPAFGASFAESLPCGDWRPSAQLPEAGFREEGHFLRMQPSVGPNMRAMLGPSAAPLAPQALDLSGYTAIAGYQESAVPYGGNLARSWGLEAPGVRLESRLGQNSQSGLYGAGYSSNGVLRLPTLQSSADMAPLVGGLQPGLPAARDAACFPWHQDAAAAVQQQWQEWQQPLQSLHGTLHG</sequence>
<dbReference type="EMBL" id="BMAR01000016">
    <property type="protein sequence ID" value="GFR46934.1"/>
    <property type="molecule type" value="Genomic_DNA"/>
</dbReference>
<reference evidence="2 3" key="1">
    <citation type="journal article" date="2021" name="Sci. Rep.">
        <title>Genome sequencing of the multicellular alga Astrephomene provides insights into convergent evolution of germ-soma differentiation.</title>
        <authorList>
            <person name="Yamashita S."/>
            <person name="Yamamoto K."/>
            <person name="Matsuzaki R."/>
            <person name="Suzuki S."/>
            <person name="Yamaguchi H."/>
            <person name="Hirooka S."/>
            <person name="Minakuchi Y."/>
            <person name="Miyagishima S."/>
            <person name="Kawachi M."/>
            <person name="Toyoda A."/>
            <person name="Nozaki H."/>
        </authorList>
    </citation>
    <scope>NUCLEOTIDE SEQUENCE [LARGE SCALE GENOMIC DNA]</scope>
    <source>
        <strain evidence="2 3">NIES-4017</strain>
    </source>
</reference>
<proteinExistence type="predicted"/>
<dbReference type="AlphaFoldDB" id="A0AAD3DRX2"/>